<gene>
    <name evidence="1" type="ORF">KIW84_063204</name>
</gene>
<reference evidence="1 2" key="1">
    <citation type="journal article" date="2022" name="Nat. Genet.">
        <title>Improved pea reference genome and pan-genome highlight genomic features and evolutionary characteristics.</title>
        <authorList>
            <person name="Yang T."/>
            <person name="Liu R."/>
            <person name="Luo Y."/>
            <person name="Hu S."/>
            <person name="Wang D."/>
            <person name="Wang C."/>
            <person name="Pandey M.K."/>
            <person name="Ge S."/>
            <person name="Xu Q."/>
            <person name="Li N."/>
            <person name="Li G."/>
            <person name="Huang Y."/>
            <person name="Saxena R.K."/>
            <person name="Ji Y."/>
            <person name="Li M."/>
            <person name="Yan X."/>
            <person name="He Y."/>
            <person name="Liu Y."/>
            <person name="Wang X."/>
            <person name="Xiang C."/>
            <person name="Varshney R.K."/>
            <person name="Ding H."/>
            <person name="Gao S."/>
            <person name="Zong X."/>
        </authorList>
    </citation>
    <scope>NUCLEOTIDE SEQUENCE [LARGE SCALE GENOMIC DNA]</scope>
    <source>
        <strain evidence="1 2">cv. Zhongwan 6</strain>
    </source>
</reference>
<comment type="caution">
    <text evidence="1">The sequence shown here is derived from an EMBL/GenBank/DDBJ whole genome shotgun (WGS) entry which is preliminary data.</text>
</comment>
<accession>A0A9D4WAJ5</accession>
<dbReference type="AlphaFoldDB" id="A0A9D4WAJ5"/>
<name>A0A9D4WAJ5_PEA</name>
<dbReference type="Proteomes" id="UP001058974">
    <property type="component" value="Chromosome 6"/>
</dbReference>
<protein>
    <submittedName>
        <fullName evidence="1">Uncharacterized protein</fullName>
    </submittedName>
</protein>
<evidence type="ECO:0000313" key="2">
    <source>
        <dbReference type="Proteomes" id="UP001058974"/>
    </source>
</evidence>
<proteinExistence type="predicted"/>
<organism evidence="1 2">
    <name type="scientific">Pisum sativum</name>
    <name type="common">Garden pea</name>
    <name type="synonym">Lathyrus oleraceus</name>
    <dbReference type="NCBI Taxonomy" id="3888"/>
    <lineage>
        <taxon>Eukaryota</taxon>
        <taxon>Viridiplantae</taxon>
        <taxon>Streptophyta</taxon>
        <taxon>Embryophyta</taxon>
        <taxon>Tracheophyta</taxon>
        <taxon>Spermatophyta</taxon>
        <taxon>Magnoliopsida</taxon>
        <taxon>eudicotyledons</taxon>
        <taxon>Gunneridae</taxon>
        <taxon>Pentapetalae</taxon>
        <taxon>rosids</taxon>
        <taxon>fabids</taxon>
        <taxon>Fabales</taxon>
        <taxon>Fabaceae</taxon>
        <taxon>Papilionoideae</taxon>
        <taxon>50 kb inversion clade</taxon>
        <taxon>NPAAA clade</taxon>
        <taxon>Hologalegina</taxon>
        <taxon>IRL clade</taxon>
        <taxon>Fabeae</taxon>
        <taxon>Lathyrus</taxon>
    </lineage>
</organism>
<keyword evidence="2" id="KW-1185">Reference proteome</keyword>
<dbReference type="PANTHER" id="PTHR33233:SF17">
    <property type="entry name" value="DUF4283 DOMAIN-CONTAINING PROTEIN"/>
    <property type="match status" value="1"/>
</dbReference>
<sequence>MGEKSLSKIGSAFGNPLVIDERAANKLCVSYARMLVDVDITQELSQEITIKDNEGNKLKQIIEYEWKPLFCRKCKRRDINVMWKKQRRSNGHQNLNLLKKLNTPLQQKMRIHQRLLCKLMSSNRYGPRLTKAAFVLGQQIHNHILLAYEMVKGYTEKEFGLPHQFITWIMLTMTRVSYKFNINREYSRTISFLWTGGADISRKSPIAWKNVCKTRKQGGLNIIDLYTLNRITLMKLLWNLSGKSNNL</sequence>
<evidence type="ECO:0000313" key="1">
    <source>
        <dbReference type="EMBL" id="KAI5397300.1"/>
    </source>
</evidence>
<dbReference type="Gramene" id="Psat06G0320400-T1">
    <property type="protein sequence ID" value="KAI5397300.1"/>
    <property type="gene ID" value="KIW84_063204"/>
</dbReference>
<dbReference type="PANTHER" id="PTHR33233">
    <property type="entry name" value="ENDONUCLEASE/EXONUCLEASE/PHOSPHATASE"/>
    <property type="match status" value="1"/>
</dbReference>
<dbReference type="EMBL" id="JAMSHJ010000006">
    <property type="protein sequence ID" value="KAI5397300.1"/>
    <property type="molecule type" value="Genomic_DNA"/>
</dbReference>